<accession>A0A080ZXV5</accession>
<name>A0A080ZXV5_PHYNI</name>
<evidence type="ECO:0000256" key="1">
    <source>
        <dbReference type="SAM" id="MobiDB-lite"/>
    </source>
</evidence>
<dbReference type="EMBL" id="ANJA01002192">
    <property type="protein sequence ID" value="ETO71466.1"/>
    <property type="molecule type" value="Genomic_DNA"/>
</dbReference>
<evidence type="ECO:0000313" key="3">
    <source>
        <dbReference type="Proteomes" id="UP000028582"/>
    </source>
</evidence>
<gene>
    <name evidence="2" type="ORF">F444_12198</name>
</gene>
<dbReference type="AlphaFoldDB" id="A0A080ZXV5"/>
<comment type="caution">
    <text evidence="2">The sequence shown here is derived from an EMBL/GenBank/DDBJ whole genome shotgun (WGS) entry which is preliminary data.</text>
</comment>
<feature type="compositionally biased region" description="Basic and acidic residues" evidence="1">
    <location>
        <begin position="20"/>
        <end position="33"/>
    </location>
</feature>
<protein>
    <submittedName>
        <fullName evidence="2">Uncharacterized protein</fullName>
    </submittedName>
</protein>
<feature type="region of interest" description="Disordered" evidence="1">
    <location>
        <begin position="11"/>
        <end position="33"/>
    </location>
</feature>
<reference evidence="2 3" key="1">
    <citation type="submission" date="2013-11" db="EMBL/GenBank/DDBJ databases">
        <title>The Genome Sequence of Phytophthora parasitica P1976.</title>
        <authorList>
            <consortium name="The Broad Institute Genomics Platform"/>
            <person name="Russ C."/>
            <person name="Tyler B."/>
            <person name="Panabieres F."/>
            <person name="Shan W."/>
            <person name="Tripathy S."/>
            <person name="Grunwald N."/>
            <person name="Machado M."/>
            <person name="Johnson C.S."/>
            <person name="Walker B."/>
            <person name="Young S."/>
            <person name="Zeng Q."/>
            <person name="Gargeya S."/>
            <person name="Fitzgerald M."/>
            <person name="Haas B."/>
            <person name="Abouelleil A."/>
            <person name="Allen A.W."/>
            <person name="Alvarado L."/>
            <person name="Arachchi H.M."/>
            <person name="Berlin A.M."/>
            <person name="Chapman S.B."/>
            <person name="Gainer-Dewar J."/>
            <person name="Goldberg J."/>
            <person name="Griggs A."/>
            <person name="Gujja S."/>
            <person name="Hansen M."/>
            <person name="Howarth C."/>
            <person name="Imamovic A."/>
            <person name="Ireland A."/>
            <person name="Larimer J."/>
            <person name="McCowan C."/>
            <person name="Murphy C."/>
            <person name="Pearson M."/>
            <person name="Poon T.W."/>
            <person name="Priest M."/>
            <person name="Roberts A."/>
            <person name="Saif S."/>
            <person name="Shea T."/>
            <person name="Sisk P."/>
            <person name="Sykes S."/>
            <person name="Wortman J."/>
            <person name="Nusbaum C."/>
            <person name="Birren B."/>
        </authorList>
    </citation>
    <scope>NUCLEOTIDE SEQUENCE [LARGE SCALE GENOMIC DNA]</scope>
    <source>
        <strain evidence="2 3">P1976</strain>
    </source>
</reference>
<proteinExistence type="predicted"/>
<dbReference type="Proteomes" id="UP000028582">
    <property type="component" value="Unassembled WGS sequence"/>
</dbReference>
<organism evidence="2 3">
    <name type="scientific">Phytophthora nicotianae P1976</name>
    <dbReference type="NCBI Taxonomy" id="1317066"/>
    <lineage>
        <taxon>Eukaryota</taxon>
        <taxon>Sar</taxon>
        <taxon>Stramenopiles</taxon>
        <taxon>Oomycota</taxon>
        <taxon>Peronosporomycetes</taxon>
        <taxon>Peronosporales</taxon>
        <taxon>Peronosporaceae</taxon>
        <taxon>Phytophthora</taxon>
    </lineage>
</organism>
<sequence length="33" mass="3744">MSELLQNYRAVSSSWPSKDPANEIDARLPRQLA</sequence>
<evidence type="ECO:0000313" key="2">
    <source>
        <dbReference type="EMBL" id="ETO71466.1"/>
    </source>
</evidence>